<feature type="domain" description="Gag1-like clamp" evidence="2">
    <location>
        <begin position="92"/>
        <end position="158"/>
    </location>
</feature>
<accession>A0A6A4N523</accession>
<name>A0A6A4N523_LUPAL</name>
<proteinExistence type="predicted"/>
<dbReference type="PANTHER" id="PTHR33373:SF22">
    <property type="entry name" value="DUF4050 FAMILY PROTEIN"/>
    <property type="match status" value="1"/>
</dbReference>
<keyword evidence="4" id="KW-1185">Reference proteome</keyword>
<comment type="caution">
    <text evidence="3">The sequence shown here is derived from an EMBL/GenBank/DDBJ whole genome shotgun (WGS) entry which is preliminary data.</text>
</comment>
<dbReference type="AlphaFoldDB" id="A0A6A4N523"/>
<evidence type="ECO:0000313" key="4">
    <source>
        <dbReference type="Proteomes" id="UP000447434"/>
    </source>
</evidence>
<dbReference type="InterPro" id="IPR025124">
    <property type="entry name" value="Gag1-like_clamp"/>
</dbReference>
<dbReference type="Pfam" id="PF13259">
    <property type="entry name" value="clamp_Gag1-like"/>
    <property type="match status" value="2"/>
</dbReference>
<feature type="region of interest" description="Disordered" evidence="1">
    <location>
        <begin position="104"/>
        <end position="126"/>
    </location>
</feature>
<feature type="domain" description="Gag1-like clamp" evidence="2">
    <location>
        <begin position="163"/>
        <end position="203"/>
    </location>
</feature>
<dbReference type="PANTHER" id="PTHR33373">
    <property type="entry name" value="OS07G0479600 PROTEIN"/>
    <property type="match status" value="1"/>
</dbReference>
<evidence type="ECO:0000259" key="2">
    <source>
        <dbReference type="Pfam" id="PF13259"/>
    </source>
</evidence>
<reference evidence="4" key="1">
    <citation type="journal article" date="2020" name="Nat. Commun.">
        <title>Genome sequence of the cluster root forming white lupin.</title>
        <authorList>
            <person name="Hufnagel B."/>
            <person name="Marques A."/>
            <person name="Soriano A."/>
            <person name="Marques L."/>
            <person name="Divol F."/>
            <person name="Doumas P."/>
            <person name="Sallet E."/>
            <person name="Mancinotti D."/>
            <person name="Carrere S."/>
            <person name="Marande W."/>
            <person name="Arribat S."/>
            <person name="Keller J."/>
            <person name="Huneau C."/>
            <person name="Blein T."/>
            <person name="Aime D."/>
            <person name="Laguerre M."/>
            <person name="Taylor J."/>
            <person name="Schubert V."/>
            <person name="Nelson M."/>
            <person name="Geu-Flores F."/>
            <person name="Crespi M."/>
            <person name="Gallardo-Guerrero K."/>
            <person name="Delaux P.-M."/>
            <person name="Salse J."/>
            <person name="Berges H."/>
            <person name="Guyot R."/>
            <person name="Gouzy J."/>
            <person name="Peret B."/>
        </authorList>
    </citation>
    <scope>NUCLEOTIDE SEQUENCE [LARGE SCALE GENOMIC DNA]</scope>
    <source>
        <strain evidence="4">cv. Amiga</strain>
    </source>
</reference>
<gene>
    <name evidence="3" type="ORF">Lalb_Chr24g0402181</name>
</gene>
<feature type="compositionally biased region" description="Polar residues" evidence="1">
    <location>
        <begin position="117"/>
        <end position="126"/>
    </location>
</feature>
<dbReference type="OrthoDB" id="1896025at2759"/>
<evidence type="ECO:0000256" key="1">
    <source>
        <dbReference type="SAM" id="MobiDB-lite"/>
    </source>
</evidence>
<dbReference type="Proteomes" id="UP000447434">
    <property type="component" value="Chromosome 24"/>
</dbReference>
<protein>
    <recommendedName>
        <fullName evidence="2">Gag1-like clamp domain-containing protein</fullName>
    </recommendedName>
</protein>
<organism evidence="3 4">
    <name type="scientific">Lupinus albus</name>
    <name type="common">White lupine</name>
    <name type="synonym">Lupinus termis</name>
    <dbReference type="NCBI Taxonomy" id="3870"/>
    <lineage>
        <taxon>Eukaryota</taxon>
        <taxon>Viridiplantae</taxon>
        <taxon>Streptophyta</taxon>
        <taxon>Embryophyta</taxon>
        <taxon>Tracheophyta</taxon>
        <taxon>Spermatophyta</taxon>
        <taxon>Magnoliopsida</taxon>
        <taxon>eudicotyledons</taxon>
        <taxon>Gunneridae</taxon>
        <taxon>Pentapetalae</taxon>
        <taxon>rosids</taxon>
        <taxon>fabids</taxon>
        <taxon>Fabales</taxon>
        <taxon>Fabaceae</taxon>
        <taxon>Papilionoideae</taxon>
        <taxon>50 kb inversion clade</taxon>
        <taxon>genistoids sensu lato</taxon>
        <taxon>core genistoids</taxon>
        <taxon>Genisteae</taxon>
        <taxon>Lupinus</taxon>
    </lineage>
</organism>
<sequence>MYSRCCLLAQLGRKKPCCSFLLFFGVWFRTLVLSVMVKLKFKCKEIFCSRGCFGCCTKPLVIISRDELSKVPRTQSQTVNKDNIEDLWSSSTLEMDHSATQSQRSISSIGISNNPSDPQSSTRSQIGPPQFVNHGLLLWNQIRQQWVGNKKSESRNEIREPRISTNASYDNLLGNNKPFPQSIPLGEMIDFLVDIWELDGLYD</sequence>
<evidence type="ECO:0000313" key="3">
    <source>
        <dbReference type="EMBL" id="KAE9586455.1"/>
    </source>
</evidence>
<feature type="compositionally biased region" description="Low complexity" evidence="1">
    <location>
        <begin position="104"/>
        <end position="116"/>
    </location>
</feature>
<dbReference type="EMBL" id="WOCE01000024">
    <property type="protein sequence ID" value="KAE9586455.1"/>
    <property type="molecule type" value="Genomic_DNA"/>
</dbReference>